<protein>
    <recommendedName>
        <fullName evidence="1">DUF1565 domain-containing protein</fullName>
    </recommendedName>
</protein>
<dbReference type="Pfam" id="PF07602">
    <property type="entry name" value="DUF1565"/>
    <property type="match status" value="1"/>
</dbReference>
<proteinExistence type="predicted"/>
<dbReference type="PROSITE" id="PS51257">
    <property type="entry name" value="PROKAR_LIPOPROTEIN"/>
    <property type="match status" value="1"/>
</dbReference>
<dbReference type="EMBL" id="MTSU01000045">
    <property type="protein sequence ID" value="ONF90093.1"/>
    <property type="molecule type" value="Genomic_DNA"/>
</dbReference>
<dbReference type="Gene3D" id="3.30.1910.20">
    <property type="entry name" value="asparaginyl-tRNA synthetase, N-terminal domain"/>
    <property type="match status" value="1"/>
</dbReference>
<comment type="caution">
    <text evidence="2">The sequence shown here is derived from an EMBL/GenBank/DDBJ whole genome shotgun (WGS) entry which is preliminary data.</text>
</comment>
<dbReference type="InterPro" id="IPR011459">
    <property type="entry name" value="DUF1565"/>
</dbReference>
<dbReference type="Proteomes" id="UP000189337">
    <property type="component" value="Unassembled WGS sequence"/>
</dbReference>
<sequence length="365" mass="38547">MKPIYIWITTLLLAMGCIGESGGNEKNYPMILGIINDQQPKINRNDDQKSSDLVIQIPTFYVDSISGNDSSGLGTKPAPFRTITKAVLALKNSNIKVIAVAPGTYDGSIGETFPITIPADVNIYGDTDGKGLIGGASSLYAGPPGTTPKTGVTLISGNGIDSSSGRDNVTLTLRNNSQISGFKITNPRPFDSQKMSVTVLLNMISSAKVNRNTIEGVMGGHGILMDAYGPNAPQFGSNIISGNSIRSNITGIADYTSSVSKINKVENNVITQNNVGVMSDQIMLDLGQGPIGSIGGNTFSCNYHQDLEVRSVTTGQALYALNNVWDHMPPTVSYHYSGDGADIVNYDYSVLVYFAGGSVTPGACN</sequence>
<accession>A0AB73LSE1</accession>
<evidence type="ECO:0000259" key="1">
    <source>
        <dbReference type="Pfam" id="PF07602"/>
    </source>
</evidence>
<gene>
    <name evidence="2" type="ORF">BWD14_20925</name>
</gene>
<evidence type="ECO:0000313" key="3">
    <source>
        <dbReference type="Proteomes" id="UP000189337"/>
    </source>
</evidence>
<reference evidence="2 3" key="1">
    <citation type="submission" date="2017-01" db="EMBL/GenBank/DDBJ databases">
        <title>Comparative genomic analysis of Brazilian Leptospira santarosai.</title>
        <authorList>
            <person name="Moreno L.Z."/>
            <person name="Miraglia F."/>
            <person name="Kremer F.S."/>
            <person name="Eslabao M.R."/>
            <person name="Lilenbaum W."/>
            <person name="Dellagostin O.A."/>
            <person name="Moreno A.M."/>
        </authorList>
    </citation>
    <scope>NUCLEOTIDE SEQUENCE [LARGE SCALE GENOMIC DNA]</scope>
    <source>
        <strain evidence="2 3">M52/8-19</strain>
    </source>
</reference>
<dbReference type="AlphaFoldDB" id="A0AB73LSE1"/>
<dbReference type="NCBIfam" id="NF047854">
    <property type="entry name" value="LIC10774_LIC10365_LIC10821_LIC11207_LIC11030_fam"/>
    <property type="match status" value="1"/>
</dbReference>
<organism evidence="2 3">
    <name type="scientific">Leptospira santarosai</name>
    <dbReference type="NCBI Taxonomy" id="28183"/>
    <lineage>
        <taxon>Bacteria</taxon>
        <taxon>Pseudomonadati</taxon>
        <taxon>Spirochaetota</taxon>
        <taxon>Spirochaetia</taxon>
        <taxon>Leptospirales</taxon>
        <taxon>Leptospiraceae</taxon>
        <taxon>Leptospira</taxon>
    </lineage>
</organism>
<dbReference type="RefSeq" id="WP_046944215.1">
    <property type="nucleotide sequence ID" value="NZ_CP028370.1"/>
</dbReference>
<evidence type="ECO:0000313" key="2">
    <source>
        <dbReference type="EMBL" id="ONF90093.1"/>
    </source>
</evidence>
<dbReference type="InterPro" id="IPR011050">
    <property type="entry name" value="Pectin_lyase_fold/virulence"/>
</dbReference>
<feature type="domain" description="DUF1565" evidence="1">
    <location>
        <begin position="65"/>
        <end position="332"/>
    </location>
</feature>
<dbReference type="SUPFAM" id="SSF51126">
    <property type="entry name" value="Pectin lyase-like"/>
    <property type="match status" value="1"/>
</dbReference>
<name>A0AB73LSE1_9LEPT</name>